<dbReference type="GO" id="GO:0003700">
    <property type="term" value="F:DNA-binding transcription factor activity"/>
    <property type="evidence" value="ECO:0007669"/>
    <property type="project" value="TreeGrafter"/>
</dbReference>
<keyword evidence="4" id="KW-1185">Reference proteome</keyword>
<dbReference type="CDD" id="cd00093">
    <property type="entry name" value="HTH_XRE"/>
    <property type="match status" value="1"/>
</dbReference>
<dbReference type="InterPro" id="IPR010982">
    <property type="entry name" value="Lambda_DNA-bd_dom_sf"/>
</dbReference>
<dbReference type="SUPFAM" id="SSF47413">
    <property type="entry name" value="lambda repressor-like DNA-binding domains"/>
    <property type="match status" value="1"/>
</dbReference>
<dbReference type="Pfam" id="PF01381">
    <property type="entry name" value="HTH_3"/>
    <property type="match status" value="1"/>
</dbReference>
<evidence type="ECO:0000259" key="2">
    <source>
        <dbReference type="PROSITE" id="PS50943"/>
    </source>
</evidence>
<sequence>MGEVSTIGQRIRRLREEQKLSQQELADRAGLDISTIVKLENGLRRNPRGTTVLQIANALDAEPATLLGKTERMGADRDGARIQAVRDVLLDPDQLPGFENDDTGEPATTADVKQMLKFIGDRYWRGEWGPVIAQLPAAIGEARHAEAHAELAQLYEIATYLMGHMGRLDLAWTAVERAMMAAVRSNDQVLWATMHSAASWVLLHQARVEQAEKIAGKGADVIRPQYGGSKNQIAAYGNLLLAAVAPALSTGTDVSEYLRPAKAAATELGSRTPIYLTVFGPTSVALQALYANTTLHEPAKALAASREVNPDDLWAISRGWMDMNVAQAHMERGHVKAAASVLLSAARRAPVFVRHQVQARALFEEVRRKERSHTDTLDKLATYWPE</sequence>
<dbReference type="RefSeq" id="WP_119930515.1">
    <property type="nucleotide sequence ID" value="NZ_QZEY01000019.1"/>
</dbReference>
<dbReference type="GO" id="GO:0003677">
    <property type="term" value="F:DNA binding"/>
    <property type="evidence" value="ECO:0007669"/>
    <property type="project" value="UniProtKB-KW"/>
</dbReference>
<keyword evidence="1" id="KW-0238">DNA-binding</keyword>
<feature type="domain" description="HTH cro/C1-type" evidence="2">
    <location>
        <begin position="11"/>
        <end position="66"/>
    </location>
</feature>
<dbReference type="InterPro" id="IPR050807">
    <property type="entry name" value="TransReg_Diox_bact_type"/>
</dbReference>
<dbReference type="SMART" id="SM00530">
    <property type="entry name" value="HTH_XRE"/>
    <property type="match status" value="1"/>
</dbReference>
<dbReference type="OrthoDB" id="3420984at2"/>
<dbReference type="Gene3D" id="1.10.260.40">
    <property type="entry name" value="lambda repressor-like DNA-binding domains"/>
    <property type="match status" value="1"/>
</dbReference>
<dbReference type="PANTHER" id="PTHR46797:SF1">
    <property type="entry name" value="METHYLPHOSPHONATE SYNTHASE"/>
    <property type="match status" value="1"/>
</dbReference>
<dbReference type="Proteomes" id="UP000265768">
    <property type="component" value="Unassembled WGS sequence"/>
</dbReference>
<protein>
    <submittedName>
        <fullName evidence="3">XRE family transcriptional regulator</fullName>
    </submittedName>
</protein>
<name>A0A3A4ACB6_9ACTN</name>
<comment type="caution">
    <text evidence="3">The sequence shown here is derived from an EMBL/GenBank/DDBJ whole genome shotgun (WGS) entry which is preliminary data.</text>
</comment>
<dbReference type="PROSITE" id="PS50943">
    <property type="entry name" value="HTH_CROC1"/>
    <property type="match status" value="1"/>
</dbReference>
<organism evidence="3 4">
    <name type="scientific">Bailinhaonella thermotolerans</name>
    <dbReference type="NCBI Taxonomy" id="1070861"/>
    <lineage>
        <taxon>Bacteria</taxon>
        <taxon>Bacillati</taxon>
        <taxon>Actinomycetota</taxon>
        <taxon>Actinomycetes</taxon>
        <taxon>Streptosporangiales</taxon>
        <taxon>Streptosporangiaceae</taxon>
        <taxon>Bailinhaonella</taxon>
    </lineage>
</organism>
<dbReference type="EMBL" id="QZEY01000019">
    <property type="protein sequence ID" value="RJL23203.1"/>
    <property type="molecule type" value="Genomic_DNA"/>
</dbReference>
<dbReference type="AlphaFoldDB" id="A0A3A4ACB6"/>
<dbReference type="GO" id="GO:0005829">
    <property type="term" value="C:cytosol"/>
    <property type="evidence" value="ECO:0007669"/>
    <property type="project" value="TreeGrafter"/>
</dbReference>
<proteinExistence type="predicted"/>
<dbReference type="InterPro" id="IPR011990">
    <property type="entry name" value="TPR-like_helical_dom_sf"/>
</dbReference>
<dbReference type="SUPFAM" id="SSF48452">
    <property type="entry name" value="TPR-like"/>
    <property type="match status" value="1"/>
</dbReference>
<reference evidence="3 4" key="1">
    <citation type="submission" date="2018-09" db="EMBL/GenBank/DDBJ databases">
        <title>YIM 75507 draft genome.</title>
        <authorList>
            <person name="Tang S."/>
            <person name="Feng Y."/>
        </authorList>
    </citation>
    <scope>NUCLEOTIDE SEQUENCE [LARGE SCALE GENOMIC DNA]</scope>
    <source>
        <strain evidence="3 4">YIM 75507</strain>
    </source>
</reference>
<evidence type="ECO:0000256" key="1">
    <source>
        <dbReference type="ARBA" id="ARBA00023125"/>
    </source>
</evidence>
<dbReference type="PANTHER" id="PTHR46797">
    <property type="entry name" value="HTH-TYPE TRANSCRIPTIONAL REGULATOR"/>
    <property type="match status" value="1"/>
</dbReference>
<gene>
    <name evidence="3" type="ORF">D5H75_33025</name>
</gene>
<evidence type="ECO:0000313" key="4">
    <source>
        <dbReference type="Proteomes" id="UP000265768"/>
    </source>
</evidence>
<evidence type="ECO:0000313" key="3">
    <source>
        <dbReference type="EMBL" id="RJL23203.1"/>
    </source>
</evidence>
<accession>A0A3A4ACB6</accession>
<dbReference type="InterPro" id="IPR001387">
    <property type="entry name" value="Cro/C1-type_HTH"/>
</dbReference>